<reference evidence="3" key="2">
    <citation type="submission" date="2015-01" db="EMBL/GenBank/DDBJ databases">
        <title>Evolutionary Origins and Diversification of the Mycorrhizal Mutualists.</title>
        <authorList>
            <consortium name="DOE Joint Genome Institute"/>
            <consortium name="Mycorrhizal Genomics Consortium"/>
            <person name="Kohler A."/>
            <person name="Kuo A."/>
            <person name="Nagy L.G."/>
            <person name="Floudas D."/>
            <person name="Copeland A."/>
            <person name="Barry K.W."/>
            <person name="Cichocki N."/>
            <person name="Veneault-Fourrey C."/>
            <person name="LaButti K."/>
            <person name="Lindquist E.A."/>
            <person name="Lipzen A."/>
            <person name="Lundell T."/>
            <person name="Morin E."/>
            <person name="Murat C."/>
            <person name="Riley R."/>
            <person name="Ohm R."/>
            <person name="Sun H."/>
            <person name="Tunlid A."/>
            <person name="Henrissat B."/>
            <person name="Grigoriev I.V."/>
            <person name="Hibbett D.S."/>
            <person name="Martin F."/>
        </authorList>
    </citation>
    <scope>NUCLEOTIDE SEQUENCE [LARGE SCALE GENOMIC DNA]</scope>
    <source>
        <strain evidence="3">UH-Slu-Lm8-n1</strain>
    </source>
</reference>
<evidence type="ECO:0000313" key="2">
    <source>
        <dbReference type="EMBL" id="KIK37768.1"/>
    </source>
</evidence>
<organism evidence="2 3">
    <name type="scientific">Suillus luteus UH-Slu-Lm8-n1</name>
    <dbReference type="NCBI Taxonomy" id="930992"/>
    <lineage>
        <taxon>Eukaryota</taxon>
        <taxon>Fungi</taxon>
        <taxon>Dikarya</taxon>
        <taxon>Basidiomycota</taxon>
        <taxon>Agaricomycotina</taxon>
        <taxon>Agaricomycetes</taxon>
        <taxon>Agaricomycetidae</taxon>
        <taxon>Boletales</taxon>
        <taxon>Suillineae</taxon>
        <taxon>Suillaceae</taxon>
        <taxon>Suillus</taxon>
    </lineage>
</organism>
<protein>
    <submittedName>
        <fullName evidence="2">Uncharacterized protein</fullName>
    </submittedName>
</protein>
<feature type="region of interest" description="Disordered" evidence="1">
    <location>
        <begin position="950"/>
        <end position="975"/>
    </location>
</feature>
<feature type="compositionally biased region" description="Basic and acidic residues" evidence="1">
    <location>
        <begin position="822"/>
        <end position="839"/>
    </location>
</feature>
<feature type="region of interest" description="Disordered" evidence="1">
    <location>
        <begin position="65"/>
        <end position="132"/>
    </location>
</feature>
<feature type="region of interest" description="Disordered" evidence="1">
    <location>
        <begin position="822"/>
        <end position="882"/>
    </location>
</feature>
<evidence type="ECO:0000313" key="3">
    <source>
        <dbReference type="Proteomes" id="UP000054485"/>
    </source>
</evidence>
<dbReference type="InterPro" id="IPR041078">
    <property type="entry name" value="Plavaka"/>
</dbReference>
<dbReference type="HOGENOM" id="CLU_002498_0_0_1"/>
<dbReference type="OrthoDB" id="2687259at2759"/>
<keyword evidence="3" id="KW-1185">Reference proteome</keyword>
<dbReference type="Proteomes" id="UP000054485">
    <property type="component" value="Unassembled WGS sequence"/>
</dbReference>
<dbReference type="EMBL" id="KN835430">
    <property type="protein sequence ID" value="KIK37768.1"/>
    <property type="molecule type" value="Genomic_DNA"/>
</dbReference>
<feature type="region of interest" description="Disordered" evidence="1">
    <location>
        <begin position="173"/>
        <end position="211"/>
    </location>
</feature>
<dbReference type="Pfam" id="PF18759">
    <property type="entry name" value="Plavaka"/>
    <property type="match status" value="1"/>
</dbReference>
<dbReference type="InParanoid" id="A0A0D0B162"/>
<proteinExistence type="predicted"/>
<feature type="compositionally biased region" description="Polar residues" evidence="1">
    <location>
        <begin position="81"/>
        <end position="92"/>
    </location>
</feature>
<reference evidence="2 3" key="1">
    <citation type="submission" date="2014-04" db="EMBL/GenBank/DDBJ databases">
        <authorList>
            <consortium name="DOE Joint Genome Institute"/>
            <person name="Kuo A."/>
            <person name="Ruytinx J."/>
            <person name="Rineau F."/>
            <person name="Colpaert J."/>
            <person name="Kohler A."/>
            <person name="Nagy L.G."/>
            <person name="Floudas D."/>
            <person name="Copeland A."/>
            <person name="Barry K.W."/>
            <person name="Cichocki N."/>
            <person name="Veneault-Fourrey C."/>
            <person name="LaButti K."/>
            <person name="Lindquist E.A."/>
            <person name="Lipzen A."/>
            <person name="Lundell T."/>
            <person name="Morin E."/>
            <person name="Murat C."/>
            <person name="Sun H."/>
            <person name="Tunlid A."/>
            <person name="Henrissat B."/>
            <person name="Grigoriev I.V."/>
            <person name="Hibbett D.S."/>
            <person name="Martin F."/>
            <person name="Nordberg H.P."/>
            <person name="Cantor M.N."/>
            <person name="Hua S.X."/>
        </authorList>
    </citation>
    <scope>NUCLEOTIDE SEQUENCE [LARGE SCALE GENOMIC DNA]</scope>
    <source>
        <strain evidence="2 3">UH-Slu-Lm8-n1</strain>
    </source>
</reference>
<evidence type="ECO:0000256" key="1">
    <source>
        <dbReference type="SAM" id="MobiDB-lite"/>
    </source>
</evidence>
<sequence length="1303" mass="148714">MDQDDSLRNPITFRCTCTREFTHENAYSKHQRSCVKGKKRLFSALSKAKVILGSFKRSRVDGYTRLNTTSSSEHPHRPRESLSSTEQVNELSNVEPDPSNMCSTPSGMHHPHEVLGAGPSLQDHPPAAASSAGIGAAPMEIDEDEGLSLAQRRSRRIGVPMPLRYRQHEDVLPQPLPSALPGHTTPAQEFNPQEPPEPSEVSTGDRASLPVPPFRTARNVFGLIRQFFSSTPPSHDPEEAVTLQDISYVPTVASAELDALADTHDISFHPYPNQSSFELGHWYWNGSVQKSHQSFKELIDIVGHPDFDPDNVRSTPWDKINSKLGVSISDDERDEWEDEDAGWRKTQITIQVPFSRTTAQPGVRPYVAAELYHRSLTSIIREKLSNPHDDELFHYEPYQLRWSAPHLPREVDIQGELYTSPAFMDAHRQLQESPREEGCDLPRVVIALMFWSDATHLTTFGNAKLWPLYLYFGNESKYRRCKPSCNLANHVAYFQKLPDSFKDFTGTYTGGKGIGREYATHCQRELFQAQWKVLLNYEFLEAYEHGIVILCCDGIKRRFYPRLFTYSADYPEKVLIATIRQLGGCPCTRCLIPTARLHNLGMSRDRQQRSMMARSHASRSHLVATARKFIYEKNYGIDSAAVESLLKPESWVPNSNSLSDSLSAFGFNVFAALVVDLLHEFELGVWRMLLVHLLRILFALNKDLVHELDRRYRQVPPFGPATIRRFSANTSELSNLAARNYEDLLQCSIAVFEGLLPEGHNKIIMDLLFIMAHWHGLAKLRMHSELTLAILDQQTTDLGEKFREFKATVCAAYSTQELDREVDARSRQQARDAAKRVETGKANGVGGGTAARTNAKGKQKASAEHWRDTPLPRQPRRKKSFNLQTYKFHALGDYVTSIRHFGTTDSYSTEPGELEHRTPKGRYRRTDRRAFVQQLTQIERRQTRLRRIKQRLQQRTSRVESNESASDPQLHHHIGQSKKLYDEVGHYLRSHAGDPVMKDFLPRLKDHILDRTGPEASGSSMEKVTHTDQERASILFKRNRIYHHNLVRFNYTTYDVRRAQDVINPRTPHCNIMLLQHDDGHDGHYRYAKVLGIHHVNIVRAGNVYESRRTEFLFVRWYESVQEHAWETHTLCRIRFLPLMNPEAFGFVDPGAVLRACHIIPVFSRGQRNSNDGISLVAGDKYDWKEYYVNSFVDRDALMRFHFGLGVGHVYSHSKGVLEACNSAPQPAGQTSAQVQDECIEDNAMEIAQPSGREQDEEDENDDYLGVEETCLLNPENNASTESMIEALDEMFMDCTLDFDYEN</sequence>
<accession>A0A0D0B162</accession>
<dbReference type="STRING" id="930992.A0A0D0B162"/>
<gene>
    <name evidence="2" type="ORF">CY34DRAFT_15474</name>
</gene>
<feature type="compositionally biased region" description="Basic and acidic residues" evidence="1">
    <location>
        <begin position="861"/>
        <end position="870"/>
    </location>
</feature>
<name>A0A0D0B162_9AGAM</name>